<dbReference type="AlphaFoldDB" id="A0A7K3UGP9"/>
<comment type="similarity">
    <text evidence="1">Belongs to the SsuE family.</text>
</comment>
<dbReference type="Gene3D" id="3.40.50.360">
    <property type="match status" value="1"/>
</dbReference>
<dbReference type="PANTHER" id="PTHR43408:SF2">
    <property type="entry name" value="FMN REDUCTASE (NADPH)"/>
    <property type="match status" value="1"/>
</dbReference>
<reference evidence="6 7" key="1">
    <citation type="submission" date="2019-12" db="EMBL/GenBank/DDBJ databases">
        <title>Rhizobium genotypes associated with high levels of biological nitrogen fixation by grain legumes in a temperate-maritime cropping system.</title>
        <authorList>
            <person name="Maluk M."/>
            <person name="Francesc Ferrando Molina F."/>
            <person name="Lopez Del Egido L."/>
            <person name="Lafos M."/>
            <person name="Langarica-Fuentes A."/>
            <person name="Gebre Yohannes G."/>
            <person name="Young M.W."/>
            <person name="Martin P."/>
            <person name="Gantlett R."/>
            <person name="Kenicer G."/>
            <person name="Hawes C."/>
            <person name="Begg G.S."/>
            <person name="Quilliam R.S."/>
            <person name="Squire G.R."/>
            <person name="Poole P.S."/>
            <person name="Young P.W."/>
            <person name="Iannetta P.M."/>
            <person name="James E.K."/>
        </authorList>
    </citation>
    <scope>NUCLEOTIDE SEQUENCE [LARGE SCALE GENOMIC DNA]</scope>
    <source>
        <strain evidence="6 7">JHI366</strain>
    </source>
</reference>
<organism evidence="6 7">
    <name type="scientific">Rhizobium phaseoli</name>
    <dbReference type="NCBI Taxonomy" id="396"/>
    <lineage>
        <taxon>Bacteria</taxon>
        <taxon>Pseudomonadati</taxon>
        <taxon>Pseudomonadota</taxon>
        <taxon>Alphaproteobacteria</taxon>
        <taxon>Hyphomicrobiales</taxon>
        <taxon>Rhizobiaceae</taxon>
        <taxon>Rhizobium/Agrobacterium group</taxon>
        <taxon>Rhizobium</taxon>
    </lineage>
</organism>
<dbReference type="InterPro" id="IPR029039">
    <property type="entry name" value="Flavoprotein-like_sf"/>
</dbReference>
<protein>
    <submittedName>
        <fullName evidence="6">NADPH-dependent FMN reductase</fullName>
    </submittedName>
</protein>
<gene>
    <name evidence="6" type="ORF">GR197_20255</name>
</gene>
<evidence type="ECO:0000259" key="5">
    <source>
        <dbReference type="Pfam" id="PF03358"/>
    </source>
</evidence>
<dbReference type="EMBL" id="WUFT01000013">
    <property type="protein sequence ID" value="NEJ72842.1"/>
    <property type="molecule type" value="Genomic_DNA"/>
</dbReference>
<dbReference type="InterPro" id="IPR005025">
    <property type="entry name" value="FMN_Rdtase-like_dom"/>
</dbReference>
<keyword evidence="4" id="KW-0560">Oxidoreductase</keyword>
<dbReference type="InterPro" id="IPR051814">
    <property type="entry name" value="NAD(P)H-dep_FMN_reductase"/>
</dbReference>
<keyword evidence="2" id="KW-0285">Flavoprotein</keyword>
<evidence type="ECO:0000256" key="4">
    <source>
        <dbReference type="ARBA" id="ARBA00023002"/>
    </source>
</evidence>
<name>A0A7K3UGP9_9HYPH</name>
<dbReference type="Pfam" id="PF03358">
    <property type="entry name" value="FMN_red"/>
    <property type="match status" value="1"/>
</dbReference>
<evidence type="ECO:0000256" key="1">
    <source>
        <dbReference type="ARBA" id="ARBA00005990"/>
    </source>
</evidence>
<accession>A0A7K3UGP9</accession>
<keyword evidence="3" id="KW-0288">FMN</keyword>
<feature type="domain" description="NADPH-dependent FMN reductase-like" evidence="5">
    <location>
        <begin position="1"/>
        <end position="145"/>
    </location>
</feature>
<evidence type="ECO:0000313" key="6">
    <source>
        <dbReference type="EMBL" id="NEJ72842.1"/>
    </source>
</evidence>
<evidence type="ECO:0000256" key="3">
    <source>
        <dbReference type="ARBA" id="ARBA00022643"/>
    </source>
</evidence>
<dbReference type="SUPFAM" id="SSF52218">
    <property type="entry name" value="Flavoproteins"/>
    <property type="match status" value="1"/>
</dbReference>
<evidence type="ECO:0000313" key="7">
    <source>
        <dbReference type="Proteomes" id="UP000471753"/>
    </source>
</evidence>
<dbReference type="Proteomes" id="UP000471753">
    <property type="component" value="Unassembled WGS sequence"/>
</dbReference>
<dbReference type="RefSeq" id="WP_164012746.1">
    <property type="nucleotide sequence ID" value="NZ_WUFT01000013.1"/>
</dbReference>
<sequence>MKIVGVTGNLTRPSKTHSLCEYLVDQLSEGGLNGHCFDLIDALPGLGGTVWRSEAPGEVEALLAAIEQADFLVVGSPVYKASYTGMLKHLFDLVDAKALVAKPVIAFATGKAPAHGEHVEAHMRSLFGFFEARMPARFIYALDQDFEAGLPGSRLKAAVHQVVQQVRTDLVA</sequence>
<comment type="caution">
    <text evidence="6">The sequence shown here is derived from an EMBL/GenBank/DDBJ whole genome shotgun (WGS) entry which is preliminary data.</text>
</comment>
<dbReference type="PANTHER" id="PTHR43408">
    <property type="entry name" value="FMN REDUCTASE (NADPH)"/>
    <property type="match status" value="1"/>
</dbReference>
<proteinExistence type="inferred from homology"/>
<evidence type="ECO:0000256" key="2">
    <source>
        <dbReference type="ARBA" id="ARBA00022630"/>
    </source>
</evidence>
<dbReference type="GO" id="GO:0016491">
    <property type="term" value="F:oxidoreductase activity"/>
    <property type="evidence" value="ECO:0007669"/>
    <property type="project" value="UniProtKB-KW"/>
</dbReference>